<dbReference type="GO" id="GO:0006629">
    <property type="term" value="P:lipid metabolic process"/>
    <property type="evidence" value="ECO:0007669"/>
    <property type="project" value="InterPro"/>
</dbReference>
<dbReference type="InterPro" id="IPR005804">
    <property type="entry name" value="FA_desaturase_dom"/>
</dbReference>
<dbReference type="RefSeq" id="WP_407049344.1">
    <property type="nucleotide sequence ID" value="NZ_CP158568.1"/>
</dbReference>
<evidence type="ECO:0000313" key="4">
    <source>
        <dbReference type="EMBL" id="XBY44252.1"/>
    </source>
</evidence>
<gene>
    <name evidence="4" type="ORF">ABS361_19810</name>
</gene>
<sequence length="417" mass="46571">MDAKKTLYSSSGHPMTIRENRPKSGTEILQAIQLDAIRPSALKARGDEDGPEIRQAPVSAGIEVPADRAPRGDWTRRLKPYRKADRGRAVFELLITFVPFALAWMLMAAAVMNGWMVAHVLLLPIAAGLLVRLFMIQHDCGHGSFLPGRRANDWTGRLIGILTQTPYDYWRRSHATHHAGVGNLDARGIGDIDTLSVREYLNRSRFGKLRYRLYRHPVIMFGIGPAYLFLIQHRFPSGLTRNGATPWVSAMATNLGIVGLAVAGMAIVGPVVVLAVQLPIALLAGTVGVWLFYVQHQFEETYWEPAADWNASEAALRGSSHLDLPPVLRWFSANIGLHHIHHLSSGIPYYRLPAVLRDYPELREVNRLTIGHSVRCLRLVLWDETAKRLISFRELKAQQVNDRIGAAPRFEASERAG</sequence>
<organism evidence="4">
    <name type="scientific">Methyloraptor flagellatus</name>
    <dbReference type="NCBI Taxonomy" id="3162530"/>
    <lineage>
        <taxon>Bacteria</taxon>
        <taxon>Pseudomonadati</taxon>
        <taxon>Pseudomonadota</taxon>
        <taxon>Alphaproteobacteria</taxon>
        <taxon>Hyphomicrobiales</taxon>
        <taxon>Ancalomicrobiaceae</taxon>
        <taxon>Methyloraptor</taxon>
    </lineage>
</organism>
<dbReference type="InterPro" id="IPR012171">
    <property type="entry name" value="Fatty_acid_desaturase"/>
</dbReference>
<feature type="transmembrane region" description="Helical" evidence="2">
    <location>
        <begin position="213"/>
        <end position="232"/>
    </location>
</feature>
<feature type="transmembrane region" description="Helical" evidence="2">
    <location>
        <begin position="89"/>
        <end position="110"/>
    </location>
</feature>
<proteinExistence type="predicted"/>
<dbReference type="GO" id="GO:0016020">
    <property type="term" value="C:membrane"/>
    <property type="evidence" value="ECO:0007669"/>
    <property type="project" value="TreeGrafter"/>
</dbReference>
<feature type="transmembrane region" description="Helical" evidence="2">
    <location>
        <begin position="271"/>
        <end position="293"/>
    </location>
</feature>
<reference evidence="4" key="1">
    <citation type="submission" date="2024-06" db="EMBL/GenBank/DDBJ databases">
        <title>Methylostella associata gen. nov., sp. nov., a novel Ancalomicrobiaceae-affiliated facultatively methylotrophic bacteria that feed on methanotrophs of the genus Methylococcus.</title>
        <authorList>
            <person name="Saltykova V."/>
            <person name="Danilova O.V."/>
            <person name="Oshkin I.Y."/>
            <person name="Belova S.E."/>
            <person name="Pimenov N.V."/>
            <person name="Dedysh S.N."/>
        </authorList>
    </citation>
    <scope>NUCLEOTIDE SEQUENCE</scope>
    <source>
        <strain evidence="4">S20</strain>
    </source>
</reference>
<dbReference type="GO" id="GO:0016717">
    <property type="term" value="F:oxidoreductase activity, acting on paired donors, with oxidation of a pair of donors resulting in the reduction of molecular oxygen to two molecules of water"/>
    <property type="evidence" value="ECO:0007669"/>
    <property type="project" value="TreeGrafter"/>
</dbReference>
<dbReference type="Pfam" id="PF00487">
    <property type="entry name" value="FA_desaturase"/>
    <property type="match status" value="1"/>
</dbReference>
<dbReference type="KEGG" id="mflg:ABS361_19810"/>
<feature type="region of interest" description="Disordered" evidence="1">
    <location>
        <begin position="1"/>
        <end position="22"/>
    </location>
</feature>
<dbReference type="EMBL" id="CP158568">
    <property type="protein sequence ID" value="XBY44252.1"/>
    <property type="molecule type" value="Genomic_DNA"/>
</dbReference>
<feature type="transmembrane region" description="Helical" evidence="2">
    <location>
        <begin position="244"/>
        <end position="264"/>
    </location>
</feature>
<keyword evidence="2" id="KW-1133">Transmembrane helix</keyword>
<feature type="domain" description="Fatty acid desaturase" evidence="3">
    <location>
        <begin position="115"/>
        <end position="362"/>
    </location>
</feature>
<evidence type="ECO:0000256" key="2">
    <source>
        <dbReference type="SAM" id="Phobius"/>
    </source>
</evidence>
<keyword evidence="2" id="KW-0472">Membrane</keyword>
<evidence type="ECO:0000259" key="3">
    <source>
        <dbReference type="Pfam" id="PF00487"/>
    </source>
</evidence>
<keyword evidence="2" id="KW-0812">Transmembrane</keyword>
<name>A0AAU7XBA5_9HYPH</name>
<dbReference type="PANTHER" id="PTHR19353:SF73">
    <property type="entry name" value="FATTY ACID DESATURASE"/>
    <property type="match status" value="1"/>
</dbReference>
<feature type="transmembrane region" description="Helical" evidence="2">
    <location>
        <begin position="116"/>
        <end position="135"/>
    </location>
</feature>
<dbReference type="PANTHER" id="PTHR19353">
    <property type="entry name" value="FATTY ACID DESATURASE 2"/>
    <property type="match status" value="1"/>
</dbReference>
<evidence type="ECO:0000256" key="1">
    <source>
        <dbReference type="SAM" id="MobiDB-lite"/>
    </source>
</evidence>
<dbReference type="CDD" id="cd03507">
    <property type="entry name" value="Delta12-FADS-like"/>
    <property type="match status" value="1"/>
</dbReference>
<protein>
    <submittedName>
        <fullName evidence="4">Fatty acid desaturase</fullName>
    </submittedName>
</protein>
<dbReference type="AlphaFoldDB" id="A0AAU7XBA5"/>
<accession>A0AAU7XBA5</accession>